<dbReference type="GO" id="GO:0045892">
    <property type="term" value="P:negative regulation of DNA-templated transcription"/>
    <property type="evidence" value="ECO:0007669"/>
    <property type="project" value="TreeGrafter"/>
</dbReference>
<dbReference type="SMART" id="SM00866">
    <property type="entry name" value="UTRA"/>
    <property type="match status" value="1"/>
</dbReference>
<accession>A0A6N7WUA3</accession>
<keyword evidence="3" id="KW-0804">Transcription</keyword>
<dbReference type="Gene3D" id="1.10.10.10">
    <property type="entry name" value="Winged helix-like DNA-binding domain superfamily/Winged helix DNA-binding domain"/>
    <property type="match status" value="1"/>
</dbReference>
<dbReference type="InterPro" id="IPR050679">
    <property type="entry name" value="Bact_HTH_transcr_reg"/>
</dbReference>
<dbReference type="Pfam" id="PF07702">
    <property type="entry name" value="UTRA"/>
    <property type="match status" value="1"/>
</dbReference>
<dbReference type="SUPFAM" id="SSF64288">
    <property type="entry name" value="Chorismate lyase-like"/>
    <property type="match status" value="1"/>
</dbReference>
<protein>
    <submittedName>
        <fullName evidence="5">GntR family transcriptional regulator</fullName>
    </submittedName>
</protein>
<dbReference type="SMART" id="SM00345">
    <property type="entry name" value="HTH_GNTR"/>
    <property type="match status" value="1"/>
</dbReference>
<evidence type="ECO:0000313" key="5">
    <source>
        <dbReference type="EMBL" id="MST59631.1"/>
    </source>
</evidence>
<keyword evidence="2" id="KW-0238">DNA-binding</keyword>
<dbReference type="CDD" id="cd07377">
    <property type="entry name" value="WHTH_GntR"/>
    <property type="match status" value="1"/>
</dbReference>
<dbReference type="PROSITE" id="PS50949">
    <property type="entry name" value="HTH_GNTR"/>
    <property type="match status" value="1"/>
</dbReference>
<dbReference type="PRINTS" id="PR00035">
    <property type="entry name" value="HTHGNTR"/>
</dbReference>
<dbReference type="SUPFAM" id="SSF46785">
    <property type="entry name" value="Winged helix' DNA-binding domain"/>
    <property type="match status" value="1"/>
</dbReference>
<dbReference type="EMBL" id="VUND01000001">
    <property type="protein sequence ID" value="MST59631.1"/>
    <property type="molecule type" value="Genomic_DNA"/>
</dbReference>
<dbReference type="Pfam" id="PF00392">
    <property type="entry name" value="GntR"/>
    <property type="match status" value="1"/>
</dbReference>
<dbReference type="Gene3D" id="3.40.1410.10">
    <property type="entry name" value="Chorismate lyase-like"/>
    <property type="match status" value="1"/>
</dbReference>
<evidence type="ECO:0000256" key="1">
    <source>
        <dbReference type="ARBA" id="ARBA00023015"/>
    </source>
</evidence>
<keyword evidence="1" id="KW-0805">Transcription regulation</keyword>
<name>A0A6N7WUA3_9ACTN</name>
<organism evidence="5 6">
    <name type="scientific">Parafannyhessea umbonata</name>
    <dbReference type="NCBI Taxonomy" id="604330"/>
    <lineage>
        <taxon>Bacteria</taxon>
        <taxon>Bacillati</taxon>
        <taxon>Actinomycetota</taxon>
        <taxon>Coriobacteriia</taxon>
        <taxon>Coriobacteriales</taxon>
        <taxon>Atopobiaceae</taxon>
        <taxon>Parafannyhessea</taxon>
    </lineage>
</organism>
<dbReference type="PANTHER" id="PTHR44846">
    <property type="entry name" value="MANNOSYL-D-GLYCERATE TRANSPORT/METABOLISM SYSTEM REPRESSOR MNGR-RELATED"/>
    <property type="match status" value="1"/>
</dbReference>
<dbReference type="InterPro" id="IPR000524">
    <property type="entry name" value="Tscrpt_reg_HTH_GntR"/>
</dbReference>
<dbReference type="GO" id="GO:0003700">
    <property type="term" value="F:DNA-binding transcription factor activity"/>
    <property type="evidence" value="ECO:0007669"/>
    <property type="project" value="InterPro"/>
</dbReference>
<evidence type="ECO:0000256" key="3">
    <source>
        <dbReference type="ARBA" id="ARBA00023163"/>
    </source>
</evidence>
<comment type="caution">
    <text evidence="5">The sequence shown here is derived from an EMBL/GenBank/DDBJ whole genome shotgun (WGS) entry which is preliminary data.</text>
</comment>
<evidence type="ECO:0000313" key="6">
    <source>
        <dbReference type="Proteomes" id="UP000434342"/>
    </source>
</evidence>
<dbReference type="InterPro" id="IPR011663">
    <property type="entry name" value="UTRA"/>
</dbReference>
<sequence>MSSREKIAELIQSFIIENKLKPGDRLPSERELCEIWGVNRMTLRNAIKRLEDFGVLESKVGLGTFIAKPRIIRNLQDTLGFSDAVHAAGGELTREVVFCKLVEANKFAVKHLHVMLASPVLALTRVDSVNGEKAAIESVLVNARNCKGIEEHDYAKESLYGVLRDSYGIIADRGSEKIDVTSLSKEEADLLGYPVGTAAFFQEGLMLNQEGNPLEYFMNVILPRRIILGSEMRPFAGMGEYDNA</sequence>
<dbReference type="AlphaFoldDB" id="A0A6N7WUA3"/>
<dbReference type="RefSeq" id="WP_154539538.1">
    <property type="nucleotide sequence ID" value="NZ_VUND01000001.1"/>
</dbReference>
<evidence type="ECO:0000259" key="4">
    <source>
        <dbReference type="PROSITE" id="PS50949"/>
    </source>
</evidence>
<dbReference type="PANTHER" id="PTHR44846:SF1">
    <property type="entry name" value="MANNOSYL-D-GLYCERATE TRANSPORT_METABOLISM SYSTEM REPRESSOR MNGR-RELATED"/>
    <property type="match status" value="1"/>
</dbReference>
<proteinExistence type="predicted"/>
<dbReference type="InterPro" id="IPR036390">
    <property type="entry name" value="WH_DNA-bd_sf"/>
</dbReference>
<reference evidence="5 6" key="1">
    <citation type="submission" date="2019-08" db="EMBL/GenBank/DDBJ databases">
        <title>In-depth cultivation of the pig gut microbiome towards novel bacterial diversity and tailored functional studies.</title>
        <authorList>
            <person name="Wylensek D."/>
            <person name="Hitch T.C.A."/>
            <person name="Clavel T."/>
        </authorList>
    </citation>
    <scope>NUCLEOTIDE SEQUENCE [LARGE SCALE GENOMIC DNA]</scope>
    <source>
        <strain evidence="5 6">WB01_CNA04</strain>
    </source>
</reference>
<dbReference type="GO" id="GO:0003677">
    <property type="term" value="F:DNA binding"/>
    <property type="evidence" value="ECO:0007669"/>
    <property type="project" value="UniProtKB-KW"/>
</dbReference>
<dbReference type="InterPro" id="IPR028978">
    <property type="entry name" value="Chorismate_lyase_/UTRA_dom_sf"/>
</dbReference>
<dbReference type="Proteomes" id="UP000434342">
    <property type="component" value="Unassembled WGS sequence"/>
</dbReference>
<dbReference type="InterPro" id="IPR036388">
    <property type="entry name" value="WH-like_DNA-bd_sf"/>
</dbReference>
<gene>
    <name evidence="5" type="ORF">FYJ69_01720</name>
</gene>
<evidence type="ECO:0000256" key="2">
    <source>
        <dbReference type="ARBA" id="ARBA00023125"/>
    </source>
</evidence>
<feature type="domain" description="HTH gntR-type" evidence="4">
    <location>
        <begin position="1"/>
        <end position="69"/>
    </location>
</feature>